<comment type="caution">
    <text evidence="2">The sequence shown here is derived from an EMBL/GenBank/DDBJ whole genome shotgun (WGS) entry which is preliminary data.</text>
</comment>
<proteinExistence type="predicted"/>
<gene>
    <name evidence="2" type="ORF">UX31_C0018G0002</name>
</gene>
<evidence type="ECO:0000256" key="1">
    <source>
        <dbReference type="SAM" id="SignalP"/>
    </source>
</evidence>
<protein>
    <submittedName>
        <fullName evidence="2">Uncharacterized protein</fullName>
    </submittedName>
</protein>
<evidence type="ECO:0000313" key="3">
    <source>
        <dbReference type="Proteomes" id="UP000034107"/>
    </source>
</evidence>
<organism evidence="2 3">
    <name type="scientific">Candidatus Nomurabacteria bacterium GW2011_GWA1_46_11</name>
    <dbReference type="NCBI Taxonomy" id="1618732"/>
    <lineage>
        <taxon>Bacteria</taxon>
        <taxon>Candidatus Nomuraibacteriota</taxon>
    </lineage>
</organism>
<feature type="chain" id="PRO_5002538828" evidence="1">
    <location>
        <begin position="27"/>
        <end position="196"/>
    </location>
</feature>
<sequence length="196" mass="21026">MKPKHRFKIFALMVVAVMMFAMPTFADNVPVTVDTSQPMVALTECNPIDVQQVNTGITTALVSLNNNWTQSAATFNQANQQVNNNATMPATSEQIANTTNFLDIGFTEVNGLTINGARMHIATSTTDSFSNGFTDVQTVDNADTSGAASTSFSSGFNNFSFNGADTFNGAMNEDVAQMATVPKQIELQVTVGTNRF</sequence>
<keyword evidence="1" id="KW-0732">Signal</keyword>
<name>A0A0G1NLW9_9BACT</name>
<evidence type="ECO:0000313" key="2">
    <source>
        <dbReference type="EMBL" id="KKU21347.1"/>
    </source>
</evidence>
<reference evidence="2 3" key="1">
    <citation type="journal article" date="2015" name="Nature">
        <title>rRNA introns, odd ribosomes, and small enigmatic genomes across a large radiation of phyla.</title>
        <authorList>
            <person name="Brown C.T."/>
            <person name="Hug L.A."/>
            <person name="Thomas B.C."/>
            <person name="Sharon I."/>
            <person name="Castelle C.J."/>
            <person name="Singh A."/>
            <person name="Wilkins M.J."/>
            <person name="Williams K.H."/>
            <person name="Banfield J.F."/>
        </authorList>
    </citation>
    <scope>NUCLEOTIDE SEQUENCE [LARGE SCALE GENOMIC DNA]</scope>
</reference>
<dbReference type="EMBL" id="LCLS01000018">
    <property type="protein sequence ID" value="KKU21347.1"/>
    <property type="molecule type" value="Genomic_DNA"/>
</dbReference>
<dbReference type="AlphaFoldDB" id="A0A0G1NLW9"/>
<feature type="signal peptide" evidence="1">
    <location>
        <begin position="1"/>
        <end position="26"/>
    </location>
</feature>
<accession>A0A0G1NLW9</accession>
<dbReference type="Proteomes" id="UP000034107">
    <property type="component" value="Unassembled WGS sequence"/>
</dbReference>